<feature type="region of interest" description="Disordered" evidence="1">
    <location>
        <begin position="76"/>
        <end position="115"/>
    </location>
</feature>
<accession>A0A7S0RS94</accession>
<dbReference type="AlphaFoldDB" id="A0A7S0RS94"/>
<protein>
    <submittedName>
        <fullName evidence="2">Uncharacterized protein</fullName>
    </submittedName>
</protein>
<organism evidence="2">
    <name type="scientific">Chlamydomonas leiostraca</name>
    <dbReference type="NCBI Taxonomy" id="1034604"/>
    <lineage>
        <taxon>Eukaryota</taxon>
        <taxon>Viridiplantae</taxon>
        <taxon>Chlorophyta</taxon>
        <taxon>core chlorophytes</taxon>
        <taxon>Chlorophyceae</taxon>
        <taxon>CS clade</taxon>
        <taxon>Chlamydomonadales</taxon>
        <taxon>Chlamydomonadaceae</taxon>
        <taxon>Chlamydomonas</taxon>
    </lineage>
</organism>
<evidence type="ECO:0000256" key="1">
    <source>
        <dbReference type="SAM" id="MobiDB-lite"/>
    </source>
</evidence>
<sequence>MPITHDVAIKAIDEVLQKPLDMQLALAVGKLMPFLTLHPDTLDGVPDLLNQMPEGNKSFAIVGYLISAMAAAEAAQPGAAPPGLPSGTNPWQGAPPLPPATGQLPSGSSARGDWGRLDDESVAERLCQLYGHAFCQGRACPTLAKRTAPIPACPGGLLSDVGDYFPLVGYERALDSFIRALCSLQRRFKPEHLHQFHRQLQLLRVVGAPGLGKTTFVSAVWGMVLPRLAQLLEQGLPPGWGGYDMDSIKQLHARLAQSWAAGPLVFTLDMSHDDMKRLHPLEASHSDAVQAGARMLWATLDGKKLGMAVYSSLLSHLATDRLLLSLLNPHCVMLFVHKAAQLGRGTPSMVCFVWDEVNAVQPATGQAASFVQLQVSAAVDARRGVLCDKKLGTLDMLPVLVTATTRGSAASLAPTASRKAMVRDLLLPLPQDLQLKQLVVADVVRRLDLPAGMRAQLGVGRDVQLASLSERERASLAATCPPHVVEVLRWTGGNMRTLELALGALSGQVSEGLRNTSIGKLKWWKKHEAVPSLPRTISLVADALVNNGWSCWLDSLDVSSAFMLQAVARAQCGVRVTRSTVLARGAGKATDVTVQQLEADGVIELRFQGEEVKPQGGNNNTDPGVCLDPDCEEGGVQMQVVLPPLLLVAYLRRLRREESRSAKLDMIKSLAESWRSREYDDVSALTLRLQLWRDALRCNTVELGLLLPPLALAGHVLAGVRVAVPGSGFQVFGLHTAFSKELQVQLVTAVATGSPDPDRQPPWCFVFAGNGGPDGMVVLRECDAAGHALPSTVVISVQSKLRSNPTSVTWAAIVGEAQKVPMLSRTDVPGAVTQLFLFVTDQHPSSRELQRAASTSGQGPEAQLAGPDGLAALAQGKVVPDERGLGIMALLRDEHWQLPAAVRGVHELLSATPAGLS</sequence>
<evidence type="ECO:0000313" key="2">
    <source>
        <dbReference type="EMBL" id="CAD8685473.1"/>
    </source>
</evidence>
<name>A0A7S0RS94_9CHLO</name>
<proteinExistence type="predicted"/>
<reference evidence="2" key="1">
    <citation type="submission" date="2021-01" db="EMBL/GenBank/DDBJ databases">
        <authorList>
            <person name="Corre E."/>
            <person name="Pelletier E."/>
            <person name="Niang G."/>
            <person name="Scheremetjew M."/>
            <person name="Finn R."/>
            <person name="Kale V."/>
            <person name="Holt S."/>
            <person name="Cochrane G."/>
            <person name="Meng A."/>
            <person name="Brown T."/>
            <person name="Cohen L."/>
        </authorList>
    </citation>
    <scope>NUCLEOTIDE SEQUENCE</scope>
    <source>
        <strain evidence="2">SAG 11-49</strain>
    </source>
</reference>
<gene>
    <name evidence="2" type="ORF">CLEI1391_LOCUS12351</name>
</gene>
<dbReference type="EMBL" id="HBFB01022035">
    <property type="protein sequence ID" value="CAD8685473.1"/>
    <property type="molecule type" value="Transcribed_RNA"/>
</dbReference>